<keyword evidence="5" id="KW-1185">Reference proteome</keyword>
<feature type="domain" description="Vps72/YL1 C-terminal" evidence="3">
    <location>
        <begin position="711"/>
        <end position="740"/>
    </location>
</feature>
<feature type="compositionally biased region" description="Basic and acidic residues" evidence="2">
    <location>
        <begin position="490"/>
        <end position="503"/>
    </location>
</feature>
<feature type="compositionally biased region" description="Polar residues" evidence="2">
    <location>
        <begin position="415"/>
        <end position="451"/>
    </location>
</feature>
<evidence type="ECO:0000256" key="2">
    <source>
        <dbReference type="SAM" id="MobiDB-lite"/>
    </source>
</evidence>
<accession>A0A9X0BY76</accession>
<dbReference type="Pfam" id="PF08265">
    <property type="entry name" value="YL1_C"/>
    <property type="match status" value="1"/>
</dbReference>
<reference evidence="4" key="1">
    <citation type="submission" date="2022-12" db="EMBL/GenBank/DDBJ databases">
        <authorList>
            <person name="Petersen C."/>
        </authorList>
    </citation>
    <scope>NUCLEOTIDE SEQUENCE</scope>
    <source>
        <strain evidence="4">IBT 30728</strain>
    </source>
</reference>
<dbReference type="RefSeq" id="XP_056791538.1">
    <property type="nucleotide sequence ID" value="XM_056933997.1"/>
</dbReference>
<dbReference type="GO" id="GO:0005634">
    <property type="term" value="C:nucleus"/>
    <property type="evidence" value="ECO:0007669"/>
    <property type="project" value="TreeGrafter"/>
</dbReference>
<reference evidence="4" key="2">
    <citation type="journal article" date="2023" name="IMA Fungus">
        <title>Comparative genomic study of the Penicillium genus elucidates a diverse pangenome and 15 lateral gene transfer events.</title>
        <authorList>
            <person name="Petersen C."/>
            <person name="Sorensen T."/>
            <person name="Nielsen M.R."/>
            <person name="Sondergaard T.E."/>
            <person name="Sorensen J.L."/>
            <person name="Fitzpatrick D.A."/>
            <person name="Frisvad J.C."/>
            <person name="Nielsen K.L."/>
        </authorList>
    </citation>
    <scope>NUCLEOTIDE SEQUENCE</scope>
    <source>
        <strain evidence="4">IBT 30728</strain>
    </source>
</reference>
<feature type="region of interest" description="Disordered" evidence="2">
    <location>
        <begin position="266"/>
        <end position="324"/>
    </location>
</feature>
<feature type="compositionally biased region" description="Low complexity" evidence="2">
    <location>
        <begin position="564"/>
        <end position="576"/>
    </location>
</feature>
<dbReference type="Proteomes" id="UP001148312">
    <property type="component" value="Unassembled WGS sequence"/>
</dbReference>
<feature type="compositionally biased region" description="Basic and acidic residues" evidence="2">
    <location>
        <begin position="773"/>
        <end position="799"/>
    </location>
</feature>
<dbReference type="GeneID" id="81624246"/>
<evidence type="ECO:0000256" key="1">
    <source>
        <dbReference type="ARBA" id="ARBA00006832"/>
    </source>
</evidence>
<dbReference type="EMBL" id="JAPWDQ010000004">
    <property type="protein sequence ID" value="KAJ5489505.1"/>
    <property type="molecule type" value="Genomic_DNA"/>
</dbReference>
<feature type="compositionally biased region" description="Basic and acidic residues" evidence="2">
    <location>
        <begin position="347"/>
        <end position="370"/>
    </location>
</feature>
<protein>
    <recommendedName>
        <fullName evidence="3">Vps72/YL1 C-terminal domain-containing protein</fullName>
    </recommendedName>
</protein>
<feature type="compositionally biased region" description="Polar residues" evidence="2">
    <location>
        <begin position="388"/>
        <end position="397"/>
    </location>
</feature>
<feature type="compositionally biased region" description="Basic and acidic residues" evidence="2">
    <location>
        <begin position="473"/>
        <end position="483"/>
    </location>
</feature>
<dbReference type="InterPro" id="IPR046757">
    <property type="entry name" value="YL1_N"/>
</dbReference>
<evidence type="ECO:0000313" key="5">
    <source>
        <dbReference type="Proteomes" id="UP001148312"/>
    </source>
</evidence>
<comment type="caution">
    <text evidence="4">The sequence shown here is derived from an EMBL/GenBank/DDBJ whole genome shotgun (WGS) entry which is preliminary data.</text>
</comment>
<dbReference type="PANTHER" id="PTHR13275">
    <property type="entry name" value="YL-1 PROTEIN TRANSCRIPTION FACTOR-LIKE 1"/>
    <property type="match status" value="1"/>
</dbReference>
<feature type="compositionally biased region" description="Basic and acidic residues" evidence="2">
    <location>
        <begin position="528"/>
        <end position="537"/>
    </location>
</feature>
<evidence type="ECO:0000313" key="4">
    <source>
        <dbReference type="EMBL" id="KAJ5489505.1"/>
    </source>
</evidence>
<sequence>MADVLPDDPASGVQSSSEDQRAEMPVESLVQGRAKRSTAGRHMAALIDAAADDDLTLLFEEVEDDQEFAMDVEAAEDEDVGLDSSSDDDDDQGPAAPEDYEGEKELQKQERRKRRAQNDLRFQTLRKRVKIDPTAASSVPAPAPQDGPTRSSSRRQTMVNKELTHARLKDSQEKRIRIIATMKEAEKRKAHLKPKEMTQEDHLAEAARVERTNSKSLNRWELSEKKKAEERKAKIEALQNRRLEGPVISYWSGVATWVDGKLTKVGKVEIKAKPEKEEPRKKKKEKDEKSASVSQSGLPAMSGAAAGATVPVTDDHAPDPAVTAAVGVAPTDTMISSHVQVVVSSKEAAKGKAPVDKAADAETTERRPGDEQAAEGQQHLPAPAGPEHSTTTENQPGVNAGDKRSATPVAITVPDGSSDTKQQAQESQAGADNLLGSETQDSGTNTTNASASALPKDQVMSSTNPHNPTPEEQVEKAIDRPGEEPNAMEIDPKPETKPVHENDSQQQEQKSTPPAPAATAASAPRDPGTLDHMEKSIEAPFFSDAATGPSGQKEGQRLTTGGVAAPAPAPASALAPEHAGSRASGVSGPDAPESSQTPYTQVSLSSAAPPAVTLADIVEPPKQDSAPNQQEPQGERINVNNLQESTQPHEATLTAGQPEVPAAPTAPPVIEHTGRILTILENFDDRTAQSKKFSMYFNAKKPPRLTKISSSLCVITSLPSRYRDPETSLPYANSFAYKQIRRMLSQGYIWSSMLGCFVGPGGIAARGVPGRFLGKETDGDDEKEKDKEKDEGEKGKADKPAPGSEGDSKSNPMDVDA</sequence>
<dbReference type="Pfam" id="PF05764">
    <property type="entry name" value="YL1"/>
    <property type="match status" value="1"/>
</dbReference>
<feature type="compositionally biased region" description="Basic and acidic residues" evidence="2">
    <location>
        <begin position="266"/>
        <end position="290"/>
    </location>
</feature>
<dbReference type="PANTHER" id="PTHR13275:SF4">
    <property type="entry name" value="VACUOLAR PROTEIN SORTING-ASSOCIATED PROTEIN 72 HOMOLOG"/>
    <property type="match status" value="1"/>
</dbReference>
<feature type="region of interest" description="Disordered" evidence="2">
    <location>
        <begin position="345"/>
        <end position="608"/>
    </location>
</feature>
<feature type="region of interest" description="Disordered" evidence="2">
    <location>
        <begin position="769"/>
        <end position="817"/>
    </location>
</feature>
<feature type="region of interest" description="Disordered" evidence="2">
    <location>
        <begin position="62"/>
        <end position="175"/>
    </location>
</feature>
<feature type="region of interest" description="Disordered" evidence="2">
    <location>
        <begin position="1"/>
        <end position="40"/>
    </location>
</feature>
<dbReference type="InterPro" id="IPR013272">
    <property type="entry name" value="Vps72/YL1_C"/>
</dbReference>
<feature type="compositionally biased region" description="Acidic residues" evidence="2">
    <location>
        <begin position="62"/>
        <end position="102"/>
    </location>
</feature>
<proteinExistence type="inferred from homology"/>
<feature type="compositionally biased region" description="Basic and acidic residues" evidence="2">
    <location>
        <begin position="162"/>
        <end position="175"/>
    </location>
</feature>
<gene>
    <name evidence="4" type="ORF">N7539_004395</name>
</gene>
<organism evidence="4 5">
    <name type="scientific">Penicillium diatomitis</name>
    <dbReference type="NCBI Taxonomy" id="2819901"/>
    <lineage>
        <taxon>Eukaryota</taxon>
        <taxon>Fungi</taxon>
        <taxon>Dikarya</taxon>
        <taxon>Ascomycota</taxon>
        <taxon>Pezizomycotina</taxon>
        <taxon>Eurotiomycetes</taxon>
        <taxon>Eurotiomycetidae</taxon>
        <taxon>Eurotiales</taxon>
        <taxon>Aspergillaceae</taxon>
        <taxon>Penicillium</taxon>
    </lineage>
</organism>
<feature type="compositionally biased region" description="Polar residues" evidence="2">
    <location>
        <begin position="148"/>
        <end position="159"/>
    </location>
</feature>
<dbReference type="AlphaFoldDB" id="A0A9X0BY76"/>
<feature type="compositionally biased region" description="Polar residues" evidence="2">
    <location>
        <begin position="593"/>
        <end position="606"/>
    </location>
</feature>
<comment type="similarity">
    <text evidence="1">Belongs to the VPS72/YL1 family.</text>
</comment>
<dbReference type="SMART" id="SM00993">
    <property type="entry name" value="YL1_C"/>
    <property type="match status" value="1"/>
</dbReference>
<evidence type="ECO:0000259" key="3">
    <source>
        <dbReference type="SMART" id="SM00993"/>
    </source>
</evidence>
<name>A0A9X0BY76_9EURO</name>